<comment type="caution">
    <text evidence="2">The sequence shown here is derived from an EMBL/GenBank/DDBJ whole genome shotgun (WGS) entry which is preliminary data.</text>
</comment>
<sequence length="99" mass="11138">MWLLAEERLLTRVYRAKWRSDSPVSCGLCGEAPESVAHLFYQCRVSTAFWREVCAATSLAPFHSLPEMWEATEELRVRSAPGHARHVALSIIPAGAWVI</sequence>
<reference evidence="2" key="2">
    <citation type="submission" date="2023-06" db="EMBL/GenBank/DDBJ databases">
        <authorList>
            <person name="Ma L."/>
            <person name="Liu K.-W."/>
            <person name="Li Z."/>
            <person name="Hsiao Y.-Y."/>
            <person name="Qi Y."/>
            <person name="Fu T."/>
            <person name="Tang G."/>
            <person name="Zhang D."/>
            <person name="Sun W.-H."/>
            <person name="Liu D.-K."/>
            <person name="Li Y."/>
            <person name="Chen G.-Z."/>
            <person name="Liu X.-D."/>
            <person name="Liao X.-Y."/>
            <person name="Jiang Y.-T."/>
            <person name="Yu X."/>
            <person name="Hao Y."/>
            <person name="Huang J."/>
            <person name="Zhao X.-W."/>
            <person name="Ke S."/>
            <person name="Chen Y.-Y."/>
            <person name="Wu W.-L."/>
            <person name="Hsu J.-L."/>
            <person name="Lin Y.-F."/>
            <person name="Huang M.-D."/>
            <person name="Li C.-Y."/>
            <person name="Huang L."/>
            <person name="Wang Z.-W."/>
            <person name="Zhao X."/>
            <person name="Zhong W.-Y."/>
            <person name="Peng D.-H."/>
            <person name="Ahmad S."/>
            <person name="Lan S."/>
            <person name="Zhang J.-S."/>
            <person name="Tsai W.-C."/>
            <person name="Van De Peer Y."/>
            <person name="Liu Z.-J."/>
        </authorList>
    </citation>
    <scope>NUCLEOTIDE SEQUENCE</scope>
    <source>
        <strain evidence="2">SCP</strain>
        <tissue evidence="2">Leaves</tissue>
    </source>
</reference>
<dbReference type="Proteomes" id="UP001179952">
    <property type="component" value="Unassembled WGS sequence"/>
</dbReference>
<dbReference type="EMBL" id="JAUJYN010000007">
    <property type="protein sequence ID" value="KAK1267595.1"/>
    <property type="molecule type" value="Genomic_DNA"/>
</dbReference>
<dbReference type="InterPro" id="IPR026960">
    <property type="entry name" value="RVT-Znf"/>
</dbReference>
<name>A0AAV9AUD6_ACOGR</name>
<evidence type="ECO:0000313" key="3">
    <source>
        <dbReference type="Proteomes" id="UP001179952"/>
    </source>
</evidence>
<evidence type="ECO:0000313" key="2">
    <source>
        <dbReference type="EMBL" id="KAK1267595.1"/>
    </source>
</evidence>
<accession>A0AAV9AUD6</accession>
<evidence type="ECO:0000259" key="1">
    <source>
        <dbReference type="Pfam" id="PF13966"/>
    </source>
</evidence>
<proteinExistence type="predicted"/>
<organism evidence="2 3">
    <name type="scientific">Acorus gramineus</name>
    <name type="common">Dwarf sweet flag</name>
    <dbReference type="NCBI Taxonomy" id="55184"/>
    <lineage>
        <taxon>Eukaryota</taxon>
        <taxon>Viridiplantae</taxon>
        <taxon>Streptophyta</taxon>
        <taxon>Embryophyta</taxon>
        <taxon>Tracheophyta</taxon>
        <taxon>Spermatophyta</taxon>
        <taxon>Magnoliopsida</taxon>
        <taxon>Liliopsida</taxon>
        <taxon>Acoraceae</taxon>
        <taxon>Acorus</taxon>
    </lineage>
</organism>
<gene>
    <name evidence="2" type="ORF">QJS04_geneDACA002501</name>
</gene>
<dbReference type="Pfam" id="PF13966">
    <property type="entry name" value="zf-RVT"/>
    <property type="match status" value="1"/>
</dbReference>
<protein>
    <recommendedName>
        <fullName evidence="1">Reverse transcriptase zinc-binding domain-containing protein</fullName>
    </recommendedName>
</protein>
<dbReference type="AlphaFoldDB" id="A0AAV9AUD6"/>
<keyword evidence="3" id="KW-1185">Reference proteome</keyword>
<feature type="domain" description="Reverse transcriptase zinc-binding" evidence="1">
    <location>
        <begin position="1"/>
        <end position="50"/>
    </location>
</feature>
<reference evidence="2" key="1">
    <citation type="journal article" date="2023" name="Nat. Commun.">
        <title>Diploid and tetraploid genomes of Acorus and the evolution of monocots.</title>
        <authorList>
            <person name="Ma L."/>
            <person name="Liu K.W."/>
            <person name="Li Z."/>
            <person name="Hsiao Y.Y."/>
            <person name="Qi Y."/>
            <person name="Fu T."/>
            <person name="Tang G.D."/>
            <person name="Zhang D."/>
            <person name="Sun W.H."/>
            <person name="Liu D.K."/>
            <person name="Li Y."/>
            <person name="Chen G.Z."/>
            <person name="Liu X.D."/>
            <person name="Liao X.Y."/>
            <person name="Jiang Y.T."/>
            <person name="Yu X."/>
            <person name="Hao Y."/>
            <person name="Huang J."/>
            <person name="Zhao X.W."/>
            <person name="Ke S."/>
            <person name="Chen Y.Y."/>
            <person name="Wu W.L."/>
            <person name="Hsu J.L."/>
            <person name="Lin Y.F."/>
            <person name="Huang M.D."/>
            <person name="Li C.Y."/>
            <person name="Huang L."/>
            <person name="Wang Z.W."/>
            <person name="Zhao X."/>
            <person name="Zhong W.Y."/>
            <person name="Peng D.H."/>
            <person name="Ahmad S."/>
            <person name="Lan S."/>
            <person name="Zhang J.S."/>
            <person name="Tsai W.C."/>
            <person name="Van de Peer Y."/>
            <person name="Liu Z.J."/>
        </authorList>
    </citation>
    <scope>NUCLEOTIDE SEQUENCE</scope>
    <source>
        <strain evidence="2">SCP</strain>
    </source>
</reference>